<protein>
    <recommendedName>
        <fullName evidence="4">Flp pilus assembly protein TadG</fullName>
    </recommendedName>
</protein>
<dbReference type="RefSeq" id="WP_218391285.1">
    <property type="nucleotide sequence ID" value="NZ_JAHUZE010000001.1"/>
</dbReference>
<evidence type="ECO:0000313" key="3">
    <source>
        <dbReference type="Proteomes" id="UP000756530"/>
    </source>
</evidence>
<keyword evidence="1" id="KW-0472">Membrane</keyword>
<reference evidence="2 3" key="1">
    <citation type="submission" date="2021-05" db="EMBL/GenBank/DDBJ databases">
        <title>Culturable bacteria isolated from Daya Bay.</title>
        <authorList>
            <person name="Zheng W."/>
            <person name="Yu S."/>
            <person name="Huang Y."/>
        </authorList>
    </citation>
    <scope>NUCLEOTIDE SEQUENCE [LARGE SCALE GENOMIC DNA]</scope>
    <source>
        <strain evidence="2 3">DP4N28-5</strain>
    </source>
</reference>
<evidence type="ECO:0000256" key="1">
    <source>
        <dbReference type="SAM" id="Phobius"/>
    </source>
</evidence>
<comment type="caution">
    <text evidence="2">The sequence shown here is derived from an EMBL/GenBank/DDBJ whole genome shotgun (WGS) entry which is preliminary data.</text>
</comment>
<evidence type="ECO:0008006" key="4">
    <source>
        <dbReference type="Google" id="ProtNLM"/>
    </source>
</evidence>
<dbReference type="EMBL" id="JAHUZE010000001">
    <property type="protein sequence ID" value="MBV7378328.1"/>
    <property type="molecule type" value="Genomic_DNA"/>
</dbReference>
<feature type="transmembrane region" description="Helical" evidence="1">
    <location>
        <begin position="27"/>
        <end position="48"/>
    </location>
</feature>
<name>A0ABS6SZB4_9RHOB</name>
<keyword evidence="3" id="KW-1185">Reference proteome</keyword>
<accession>A0ABS6SZB4</accession>
<evidence type="ECO:0000313" key="2">
    <source>
        <dbReference type="EMBL" id="MBV7378328.1"/>
    </source>
</evidence>
<sequence>MNVHDRTKTSTWHRFLADEDASLSVELVLILPLLLWGFLTVITVFDVFRARTVALKANYAISDLLSRENTEIDGAYLTGAMNVFKYLTQGNSNTWVRVTQVVCSADCISDDERVLDMDWSESTDGVSGLEEEEMRTSLAKFIPLLPAGQYAIVVETSVDYSPPFLPPLDFIYYNDKGERKKVSWGYMKHNTFVDTVVTEPRFGPKLCWQGQSDCG</sequence>
<keyword evidence="1" id="KW-1133">Transmembrane helix</keyword>
<organism evidence="2 3">
    <name type="scientific">Maritimibacter dapengensis</name>
    <dbReference type="NCBI Taxonomy" id="2836868"/>
    <lineage>
        <taxon>Bacteria</taxon>
        <taxon>Pseudomonadati</taxon>
        <taxon>Pseudomonadota</taxon>
        <taxon>Alphaproteobacteria</taxon>
        <taxon>Rhodobacterales</taxon>
        <taxon>Roseobacteraceae</taxon>
        <taxon>Maritimibacter</taxon>
    </lineage>
</organism>
<dbReference type="Proteomes" id="UP000756530">
    <property type="component" value="Unassembled WGS sequence"/>
</dbReference>
<keyword evidence="1" id="KW-0812">Transmembrane</keyword>
<gene>
    <name evidence="2" type="ORF">KJP28_05285</name>
</gene>
<proteinExistence type="predicted"/>